<dbReference type="OrthoDB" id="2163581at2759"/>
<dbReference type="Proteomes" id="UP000694546">
    <property type="component" value="Chromosome 12"/>
</dbReference>
<dbReference type="GO" id="GO:0000922">
    <property type="term" value="C:spindle pole"/>
    <property type="evidence" value="ECO:0007669"/>
    <property type="project" value="UniProtKB-SubCell"/>
</dbReference>
<reference evidence="11" key="2">
    <citation type="submission" date="2025-09" db="UniProtKB">
        <authorList>
            <consortium name="Ensembl"/>
        </authorList>
    </citation>
    <scope>IDENTIFICATION</scope>
</reference>
<evidence type="ECO:0000256" key="8">
    <source>
        <dbReference type="ARBA" id="ARBA00023069"/>
    </source>
</evidence>
<evidence type="ECO:0000256" key="2">
    <source>
        <dbReference type="ARBA" id="ARBA00004120"/>
    </source>
</evidence>
<keyword evidence="12" id="KW-1185">Reference proteome</keyword>
<dbReference type="PANTHER" id="PTHR31539:SF1">
    <property type="entry name" value="CENTROSOMAL PROTEIN OF 19 KDA"/>
    <property type="match status" value="1"/>
</dbReference>
<evidence type="ECO:0000256" key="10">
    <source>
        <dbReference type="ARBA" id="ARBA00023273"/>
    </source>
</evidence>
<dbReference type="KEGG" id="gmh:115556034"/>
<keyword evidence="8" id="KW-0969">Cilium</keyword>
<dbReference type="GO" id="GO:0005813">
    <property type="term" value="C:centrosome"/>
    <property type="evidence" value="ECO:0007669"/>
    <property type="project" value="TreeGrafter"/>
</dbReference>
<dbReference type="GO" id="GO:0034454">
    <property type="term" value="P:microtubule anchoring at centrosome"/>
    <property type="evidence" value="ECO:0007669"/>
    <property type="project" value="TreeGrafter"/>
</dbReference>
<evidence type="ECO:0000256" key="6">
    <source>
        <dbReference type="ARBA" id="ARBA00022490"/>
    </source>
</evidence>
<keyword evidence="6" id="KW-0963">Cytoplasm</keyword>
<evidence type="ECO:0000256" key="3">
    <source>
        <dbReference type="ARBA" id="ARBA00004647"/>
    </source>
</evidence>
<dbReference type="OMA" id="AKKCGIQ"/>
<dbReference type="CTD" id="84984"/>
<dbReference type="InterPro" id="IPR029412">
    <property type="entry name" value="CEP19"/>
</dbReference>
<comment type="subcellular location">
    <subcellularLocation>
        <location evidence="2">Cytoplasm</location>
        <location evidence="2">Cytoskeleton</location>
        <location evidence="2">Cilium basal body</location>
    </subcellularLocation>
    <subcellularLocation>
        <location evidence="1">Cytoplasm</location>
        <location evidence="1">Cytoskeleton</location>
        <location evidence="1">Microtubule organizing center</location>
        <location evidence="1">Centrosome</location>
        <location evidence="1">Centriole</location>
    </subcellularLocation>
    <subcellularLocation>
        <location evidence="3">Cytoplasm</location>
        <location evidence="3">Cytoskeleton</location>
        <location evidence="3">Spindle pole</location>
    </subcellularLocation>
</comment>
<comment type="similarity">
    <text evidence="4">Belongs to the CEP19 family.</text>
</comment>
<organism evidence="11 12">
    <name type="scientific">Gadus morhua</name>
    <name type="common">Atlantic cod</name>
    <dbReference type="NCBI Taxonomy" id="8049"/>
    <lineage>
        <taxon>Eukaryota</taxon>
        <taxon>Metazoa</taxon>
        <taxon>Chordata</taxon>
        <taxon>Craniata</taxon>
        <taxon>Vertebrata</taxon>
        <taxon>Euteleostomi</taxon>
        <taxon>Actinopterygii</taxon>
        <taxon>Neopterygii</taxon>
        <taxon>Teleostei</taxon>
        <taxon>Neoteleostei</taxon>
        <taxon>Acanthomorphata</taxon>
        <taxon>Zeiogadaria</taxon>
        <taxon>Gadariae</taxon>
        <taxon>Gadiformes</taxon>
        <taxon>Gadoidei</taxon>
        <taxon>Gadidae</taxon>
        <taxon>Gadus</taxon>
    </lineage>
</organism>
<evidence type="ECO:0000256" key="4">
    <source>
        <dbReference type="ARBA" id="ARBA00009371"/>
    </source>
</evidence>
<dbReference type="Pfam" id="PF14933">
    <property type="entry name" value="CEP19"/>
    <property type="match status" value="1"/>
</dbReference>
<evidence type="ECO:0000313" key="11">
    <source>
        <dbReference type="Ensembl" id="ENSGMOP00000020565.2"/>
    </source>
</evidence>
<evidence type="ECO:0000256" key="5">
    <source>
        <dbReference type="ARBA" id="ARBA00022015"/>
    </source>
</evidence>
<dbReference type="AlphaFoldDB" id="A0A8C4ZRU9"/>
<dbReference type="Ensembl" id="ENSGMOT00000021067.2">
    <property type="protein sequence ID" value="ENSGMOP00000020565.2"/>
    <property type="gene ID" value="ENSGMOG00000019124.2"/>
</dbReference>
<dbReference type="GeneID" id="115556034"/>
<evidence type="ECO:0000256" key="1">
    <source>
        <dbReference type="ARBA" id="ARBA00004114"/>
    </source>
</evidence>
<keyword evidence="7" id="KW-0970">Cilium biogenesis/degradation</keyword>
<dbReference type="RefSeq" id="XP_030229009.1">
    <property type="nucleotide sequence ID" value="XM_030373149.1"/>
</dbReference>
<reference evidence="11" key="1">
    <citation type="submission" date="2025-08" db="UniProtKB">
        <authorList>
            <consortium name="Ensembl"/>
        </authorList>
    </citation>
    <scope>IDENTIFICATION</scope>
</reference>
<proteinExistence type="inferred from homology"/>
<gene>
    <name evidence="11" type="primary">CEP19</name>
    <name evidence="11" type="synonym">cep19</name>
</gene>
<evidence type="ECO:0000256" key="9">
    <source>
        <dbReference type="ARBA" id="ARBA00023212"/>
    </source>
</evidence>
<evidence type="ECO:0000313" key="12">
    <source>
        <dbReference type="Proteomes" id="UP000694546"/>
    </source>
</evidence>
<dbReference type="GO" id="GO:0005814">
    <property type="term" value="C:centriole"/>
    <property type="evidence" value="ECO:0007669"/>
    <property type="project" value="UniProtKB-SubCell"/>
</dbReference>
<name>A0A8C4ZRU9_GADMO</name>
<sequence>MSYEAKRCGVQFSPPAIILLYKQKDTNQVRKRIIPVRNFSKYSDCCLAAERLKNHFRHKEYLGGVPLSQLKRLHTVLRDHMQGHSLQHSLASFQVDPEEDLNKLNDDDLARKKGQMDQLFEQNRRLKDDPDFVYDIEVEFSQSDQEKCSWDAESDDGF</sequence>
<dbReference type="GeneTree" id="ENSGT00390000016356"/>
<keyword evidence="10" id="KW-0966">Cell projection</keyword>
<keyword evidence="9" id="KW-0206">Cytoskeleton</keyword>
<protein>
    <recommendedName>
        <fullName evidence="5">Centrosomal protein of 19 kDa</fullName>
    </recommendedName>
</protein>
<accession>A0A8C4ZRU9</accession>
<evidence type="ECO:0000256" key="7">
    <source>
        <dbReference type="ARBA" id="ARBA00022794"/>
    </source>
</evidence>
<dbReference type="GO" id="GO:0036064">
    <property type="term" value="C:ciliary basal body"/>
    <property type="evidence" value="ECO:0007669"/>
    <property type="project" value="TreeGrafter"/>
</dbReference>
<dbReference type="PANTHER" id="PTHR31539">
    <property type="entry name" value="CENTROSOMAL PROTEIN OF 19K CEP19"/>
    <property type="match status" value="1"/>
</dbReference>
<dbReference type="GO" id="GO:0097712">
    <property type="term" value="P:vesicle targeting, trans-Golgi to periciliary membrane compartment"/>
    <property type="evidence" value="ECO:0007669"/>
    <property type="project" value="TreeGrafter"/>
</dbReference>